<evidence type="ECO:0000259" key="2">
    <source>
        <dbReference type="Pfam" id="PF01636"/>
    </source>
</evidence>
<keyword evidence="4" id="KW-1185">Reference proteome</keyword>
<keyword evidence="3" id="KW-0418">Kinase</keyword>
<dbReference type="PANTHER" id="PTHR21064">
    <property type="entry name" value="AMINOGLYCOSIDE PHOSPHOTRANSFERASE DOMAIN-CONTAINING PROTEIN-RELATED"/>
    <property type="match status" value="1"/>
</dbReference>
<evidence type="ECO:0000256" key="1">
    <source>
        <dbReference type="ARBA" id="ARBA00038240"/>
    </source>
</evidence>
<sequence>MLWESTDPQDALRDRFGLYGFDEAVLWLTKVLAEVWGVDVESCERILISGHNAIAWIRSDRGAFVAKWSRAEGQFVRFAAAADLINALHQRGVPVAPPLESVDGRYREIVSSDSSRLSMTVQQAVDGQPLDTGNETTVRAAGASFAELHAALALHPDHRLIGSEPNSPADLRQRIEQWLAEDDSRIAPAASDRLREQISTLPPIDTEPQLIHNDYRSTNILTADTEIVAVVDFDEIAWDYAVCDLARTLVFLNTRFTDWNPTPANVRRTFLAGYESVRPLTNPEAQWLQALVLWRGIAAIPPGPDPAGWANAL</sequence>
<dbReference type="AlphaFoldDB" id="A0A4R6JEJ3"/>
<dbReference type="Proteomes" id="UP000295388">
    <property type="component" value="Unassembled WGS sequence"/>
</dbReference>
<keyword evidence="3" id="KW-0808">Transferase</keyword>
<comment type="similarity">
    <text evidence="1">Belongs to the pseudomonas-type ThrB family.</text>
</comment>
<dbReference type="InterPro" id="IPR002575">
    <property type="entry name" value="Aminoglycoside_PTrfase"/>
</dbReference>
<dbReference type="InterPro" id="IPR011009">
    <property type="entry name" value="Kinase-like_dom_sf"/>
</dbReference>
<name>A0A4R6JEJ3_9ACTN</name>
<proteinExistence type="inferred from homology"/>
<dbReference type="RefSeq" id="WP_133804866.1">
    <property type="nucleotide sequence ID" value="NZ_SNWQ01000027.1"/>
</dbReference>
<gene>
    <name evidence="3" type="ORF">EV643_12724</name>
</gene>
<organism evidence="3 4">
    <name type="scientific">Kribbella caucasensis</name>
    <dbReference type="NCBI Taxonomy" id="2512215"/>
    <lineage>
        <taxon>Bacteria</taxon>
        <taxon>Bacillati</taxon>
        <taxon>Actinomycetota</taxon>
        <taxon>Actinomycetes</taxon>
        <taxon>Propionibacteriales</taxon>
        <taxon>Kribbellaceae</taxon>
        <taxon>Kribbella</taxon>
    </lineage>
</organism>
<dbReference type="EMBL" id="SNWQ01000027">
    <property type="protein sequence ID" value="TDO34330.1"/>
    <property type="molecule type" value="Genomic_DNA"/>
</dbReference>
<dbReference type="Gene3D" id="3.90.1200.10">
    <property type="match status" value="1"/>
</dbReference>
<protein>
    <submittedName>
        <fullName evidence="3">Ser/Thr protein kinase RdoA (MazF antagonist)</fullName>
    </submittedName>
</protein>
<accession>A0A4R6JEJ3</accession>
<evidence type="ECO:0000313" key="3">
    <source>
        <dbReference type="EMBL" id="TDO34330.1"/>
    </source>
</evidence>
<reference evidence="3 4" key="1">
    <citation type="submission" date="2019-03" db="EMBL/GenBank/DDBJ databases">
        <title>Genomic Encyclopedia of Type Strains, Phase III (KMG-III): the genomes of soil and plant-associated and newly described type strains.</title>
        <authorList>
            <person name="Whitman W."/>
        </authorList>
    </citation>
    <scope>NUCLEOTIDE SEQUENCE [LARGE SCALE GENOMIC DNA]</scope>
    <source>
        <strain evidence="3 4">VKM Ac-2527</strain>
    </source>
</reference>
<dbReference type="SUPFAM" id="SSF56112">
    <property type="entry name" value="Protein kinase-like (PK-like)"/>
    <property type="match status" value="1"/>
</dbReference>
<dbReference type="Pfam" id="PF01636">
    <property type="entry name" value="APH"/>
    <property type="match status" value="1"/>
</dbReference>
<dbReference type="PANTHER" id="PTHR21064:SF6">
    <property type="entry name" value="AMINOGLYCOSIDE PHOSPHOTRANSFERASE DOMAIN-CONTAINING PROTEIN"/>
    <property type="match status" value="1"/>
</dbReference>
<comment type="caution">
    <text evidence="3">The sequence shown here is derived from an EMBL/GenBank/DDBJ whole genome shotgun (WGS) entry which is preliminary data.</text>
</comment>
<dbReference type="InterPro" id="IPR050249">
    <property type="entry name" value="Pseudomonas-type_ThrB"/>
</dbReference>
<dbReference type="OrthoDB" id="4691774at2"/>
<feature type="domain" description="Aminoglycoside phosphotransferase" evidence="2">
    <location>
        <begin position="54"/>
        <end position="278"/>
    </location>
</feature>
<dbReference type="GO" id="GO:0019202">
    <property type="term" value="F:amino acid kinase activity"/>
    <property type="evidence" value="ECO:0007669"/>
    <property type="project" value="TreeGrafter"/>
</dbReference>
<evidence type="ECO:0000313" key="4">
    <source>
        <dbReference type="Proteomes" id="UP000295388"/>
    </source>
</evidence>